<keyword evidence="3" id="KW-1185">Reference proteome</keyword>
<evidence type="ECO:0008006" key="4">
    <source>
        <dbReference type="Google" id="ProtNLM"/>
    </source>
</evidence>
<gene>
    <name evidence="2" type="ORF">J4G78_12705</name>
</gene>
<sequence length="105" mass="11084">MPSNYLFRVPAVLTATFILSACGSADDENSLTGAFNKNFNESWNTEFVAGCVAEATKAGAAEADATPLCDCMAKELNEKLDGIGEKMNPPQEKLEAAGEICFGSI</sequence>
<keyword evidence="1" id="KW-0732">Signal</keyword>
<feature type="chain" id="PRO_5045541125" description="Lipoprotein" evidence="1">
    <location>
        <begin position="26"/>
        <end position="105"/>
    </location>
</feature>
<feature type="signal peptide" evidence="1">
    <location>
        <begin position="1"/>
        <end position="25"/>
    </location>
</feature>
<dbReference type="RefSeq" id="WP_207986907.1">
    <property type="nucleotide sequence ID" value="NZ_CP071794.1"/>
</dbReference>
<dbReference type="Proteomes" id="UP000663923">
    <property type="component" value="Chromosome"/>
</dbReference>
<proteinExistence type="predicted"/>
<evidence type="ECO:0000313" key="2">
    <source>
        <dbReference type="EMBL" id="QTD55081.1"/>
    </source>
</evidence>
<reference evidence="2 3" key="1">
    <citation type="submission" date="2021-03" db="EMBL/GenBank/DDBJ databases">
        <title>Complete genome of Parasphingorhabdus_sp.JHSY0214.</title>
        <authorList>
            <person name="Yoo J.H."/>
            <person name="Bae J.W."/>
        </authorList>
    </citation>
    <scope>NUCLEOTIDE SEQUENCE [LARGE SCALE GENOMIC DNA]</scope>
    <source>
        <strain evidence="2 3">JHSY0214</strain>
    </source>
</reference>
<evidence type="ECO:0000313" key="3">
    <source>
        <dbReference type="Proteomes" id="UP000663923"/>
    </source>
</evidence>
<accession>A0ABX7T0L1</accession>
<evidence type="ECO:0000256" key="1">
    <source>
        <dbReference type="SAM" id="SignalP"/>
    </source>
</evidence>
<protein>
    <recommendedName>
        <fullName evidence="4">Lipoprotein</fullName>
    </recommendedName>
</protein>
<dbReference type="EMBL" id="CP071794">
    <property type="protein sequence ID" value="QTD55081.1"/>
    <property type="molecule type" value="Genomic_DNA"/>
</dbReference>
<name>A0ABX7T0L1_9SPHN</name>
<organism evidence="2 3">
    <name type="scientific">Parasphingorhabdus cellanae</name>
    <dbReference type="NCBI Taxonomy" id="2806553"/>
    <lineage>
        <taxon>Bacteria</taxon>
        <taxon>Pseudomonadati</taxon>
        <taxon>Pseudomonadota</taxon>
        <taxon>Alphaproteobacteria</taxon>
        <taxon>Sphingomonadales</taxon>
        <taxon>Sphingomonadaceae</taxon>
        <taxon>Parasphingorhabdus</taxon>
    </lineage>
</organism>